<dbReference type="AlphaFoldDB" id="A0A0B6Y394"/>
<reference evidence="1" key="1">
    <citation type="submission" date="2014-12" db="EMBL/GenBank/DDBJ databases">
        <title>Insight into the proteome of Arion vulgaris.</title>
        <authorList>
            <person name="Aradska J."/>
            <person name="Bulat T."/>
            <person name="Smidak R."/>
            <person name="Sarate P."/>
            <person name="Gangsoo J."/>
            <person name="Sialana F."/>
            <person name="Bilban M."/>
            <person name="Lubec G."/>
        </authorList>
    </citation>
    <scope>NUCLEOTIDE SEQUENCE</scope>
    <source>
        <tissue evidence="1">Skin</tissue>
    </source>
</reference>
<organism evidence="1">
    <name type="scientific">Arion vulgaris</name>
    <dbReference type="NCBI Taxonomy" id="1028688"/>
    <lineage>
        <taxon>Eukaryota</taxon>
        <taxon>Metazoa</taxon>
        <taxon>Spiralia</taxon>
        <taxon>Lophotrochozoa</taxon>
        <taxon>Mollusca</taxon>
        <taxon>Gastropoda</taxon>
        <taxon>Heterobranchia</taxon>
        <taxon>Euthyneura</taxon>
        <taxon>Panpulmonata</taxon>
        <taxon>Eupulmonata</taxon>
        <taxon>Stylommatophora</taxon>
        <taxon>Helicina</taxon>
        <taxon>Arionoidea</taxon>
        <taxon>Arionidae</taxon>
        <taxon>Arion</taxon>
    </lineage>
</organism>
<name>A0A0B6Y394_9EUPU</name>
<evidence type="ECO:0000313" key="1">
    <source>
        <dbReference type="EMBL" id="CEK50326.1"/>
    </source>
</evidence>
<dbReference type="EMBL" id="HACG01003461">
    <property type="protein sequence ID" value="CEK50326.1"/>
    <property type="molecule type" value="Transcribed_RNA"/>
</dbReference>
<gene>
    <name evidence="1" type="primary">ORF10445</name>
</gene>
<sequence>MWFSSNIVPLLGNRWMDKDWVSGDQNLLGPSAVNVTFNCSSHFDCVFCDLFLHTHQNNNAMIDIIIERIVVNYLHV</sequence>
<proteinExistence type="predicted"/>
<protein>
    <submittedName>
        <fullName evidence="1">Uncharacterized protein</fullName>
    </submittedName>
</protein>
<accession>A0A0B6Y394</accession>